<dbReference type="EMBL" id="CP068046">
    <property type="protein sequence ID" value="QQR40888.1"/>
    <property type="molecule type" value="Genomic_DNA"/>
</dbReference>
<evidence type="ECO:0000313" key="2">
    <source>
        <dbReference type="Proteomes" id="UP000595857"/>
    </source>
</evidence>
<evidence type="ECO:0000313" key="1">
    <source>
        <dbReference type="EMBL" id="QQR40888.1"/>
    </source>
</evidence>
<reference evidence="1 2" key="1">
    <citation type="submission" date="2021-01" db="EMBL/GenBank/DDBJ databases">
        <title>Genome seq and assembly of Devosia sp. LEGU1.</title>
        <authorList>
            <person name="Chhetri G."/>
        </authorList>
    </citation>
    <scope>NUCLEOTIDE SEQUENCE [LARGE SCALE GENOMIC DNA]</scope>
    <source>
        <strain evidence="1 2">LEGU1</strain>
    </source>
</reference>
<keyword evidence="2" id="KW-1185">Reference proteome</keyword>
<accession>A0ABX7CAS5</accession>
<dbReference type="Proteomes" id="UP000595857">
    <property type="component" value="Chromosome"/>
</dbReference>
<dbReference type="InterPro" id="IPR038573">
    <property type="entry name" value="BrnT_sf"/>
</dbReference>
<dbReference type="InterPro" id="IPR007460">
    <property type="entry name" value="BrnT_toxin"/>
</dbReference>
<organism evidence="1 2">
    <name type="scientific">Devosia rhizoryzae</name>
    <dbReference type="NCBI Taxonomy" id="2774137"/>
    <lineage>
        <taxon>Bacteria</taxon>
        <taxon>Pseudomonadati</taxon>
        <taxon>Pseudomonadota</taxon>
        <taxon>Alphaproteobacteria</taxon>
        <taxon>Hyphomicrobiales</taxon>
        <taxon>Devosiaceae</taxon>
        <taxon>Devosia</taxon>
    </lineage>
</organism>
<protein>
    <submittedName>
        <fullName evidence="1">BrnT family toxin</fullName>
    </submittedName>
</protein>
<proteinExistence type="predicted"/>
<dbReference type="RefSeq" id="WP_201636608.1">
    <property type="nucleotide sequence ID" value="NZ_CP068046.1"/>
</dbReference>
<dbReference type="Pfam" id="PF04365">
    <property type="entry name" value="BrnT_toxin"/>
    <property type="match status" value="1"/>
</dbReference>
<sequence length="81" mass="9321">MKIIWDEPKRRANLLKHGLDFADLTLEFFEDAYFEDTKLGRRLAVGWLNGRGTTVVHVQYGLEAISVISMRPASEKEREAL</sequence>
<name>A0ABX7CAS5_9HYPH</name>
<gene>
    <name evidence="1" type="ORF">JI748_07880</name>
</gene>
<dbReference type="Gene3D" id="3.10.450.530">
    <property type="entry name" value="Ribonuclease toxin, BrnT, of type II toxin-antitoxin system"/>
    <property type="match status" value="1"/>
</dbReference>